<dbReference type="GO" id="GO:0010181">
    <property type="term" value="F:FMN binding"/>
    <property type="evidence" value="ECO:0007669"/>
    <property type="project" value="InterPro"/>
</dbReference>
<dbReference type="PANTHER" id="PTHR14359">
    <property type="entry name" value="HOMO-OLIGOMERIC FLAVIN CONTAINING CYS DECARBOXYLASE FAMILY"/>
    <property type="match status" value="1"/>
</dbReference>
<sequence length="417" mass="45552">MSLNWNLEPPPPSKLADREIRLTGSHLSGKSIALLITGSIAAYRMPDLIRDFRREGADVVVYATTEGLRYVAKEALEWCSQNPVIDCFSSDAEHLSDSTPFDAFVVAPASYNTLNKAVSGIADSVVSAAIAAALGRMEHQGTPVLFAPAMHGAMHNSILTGSLQTLQKMGVTLIPPLLTHGKNNLASLELIVAATIRSLSESTLRGKSLLITGGPTPVPVDNIRSITTRFTGVLSIQLAREAWLRGAEVELILGKGSRHAPEYLNTEIATTFDDYRRTLNESLQEGSFDWGIFTAAVADYQPESVFEGKLSSKKDQLTLKLVPTVKMIDEVRQNFPELKMVTFKYEENISHEELMSIAQNRLSKKVGSQLVVANRVEDFKADGTQVAWLLESKQEPQKHVGKAGIANAILDRIELTA</sequence>
<feature type="domain" description="DNA/pantothenate metabolism flavoprotein C-terminal" evidence="4">
    <location>
        <begin position="204"/>
        <end position="414"/>
    </location>
</feature>
<dbReference type="Pfam" id="PF04127">
    <property type="entry name" value="DFP"/>
    <property type="match status" value="1"/>
</dbReference>
<dbReference type="SUPFAM" id="SSF52507">
    <property type="entry name" value="Homo-oligomeric flavin-containing Cys decarboxylases, HFCD"/>
    <property type="match status" value="1"/>
</dbReference>
<gene>
    <name evidence="5" type="ORF">METZ01_LOCUS37480</name>
</gene>
<dbReference type="InterPro" id="IPR005252">
    <property type="entry name" value="CoaBC"/>
</dbReference>
<keyword evidence="1" id="KW-0210">Decarboxylase</keyword>
<dbReference type="GO" id="GO:0004633">
    <property type="term" value="F:phosphopantothenoylcysteine decarboxylase activity"/>
    <property type="evidence" value="ECO:0007669"/>
    <property type="project" value="InterPro"/>
</dbReference>
<organism evidence="5">
    <name type="scientific">marine metagenome</name>
    <dbReference type="NCBI Taxonomy" id="408172"/>
    <lineage>
        <taxon>unclassified sequences</taxon>
        <taxon>metagenomes</taxon>
        <taxon>ecological metagenomes</taxon>
    </lineage>
</organism>
<dbReference type="Pfam" id="PF02441">
    <property type="entry name" value="Flavoprotein"/>
    <property type="match status" value="1"/>
</dbReference>
<dbReference type="GO" id="GO:0015937">
    <property type="term" value="P:coenzyme A biosynthetic process"/>
    <property type="evidence" value="ECO:0007669"/>
    <property type="project" value="InterPro"/>
</dbReference>
<proteinExistence type="predicted"/>
<evidence type="ECO:0000256" key="1">
    <source>
        <dbReference type="ARBA" id="ARBA00022793"/>
    </source>
</evidence>
<dbReference type="GO" id="GO:0015941">
    <property type="term" value="P:pantothenate catabolic process"/>
    <property type="evidence" value="ECO:0007669"/>
    <property type="project" value="InterPro"/>
</dbReference>
<evidence type="ECO:0000259" key="3">
    <source>
        <dbReference type="Pfam" id="PF02441"/>
    </source>
</evidence>
<dbReference type="InterPro" id="IPR007085">
    <property type="entry name" value="DNA/pantothenate-metab_flavo_C"/>
</dbReference>
<evidence type="ECO:0008006" key="6">
    <source>
        <dbReference type="Google" id="ProtNLM"/>
    </source>
</evidence>
<dbReference type="InterPro" id="IPR036551">
    <property type="entry name" value="Flavin_trans-like"/>
</dbReference>
<dbReference type="InterPro" id="IPR003382">
    <property type="entry name" value="Flavoprotein"/>
</dbReference>
<dbReference type="AlphaFoldDB" id="A0A381QYV3"/>
<dbReference type="Gene3D" id="3.40.50.10300">
    <property type="entry name" value="CoaB-like"/>
    <property type="match status" value="1"/>
</dbReference>
<keyword evidence="2" id="KW-0456">Lyase</keyword>
<protein>
    <recommendedName>
        <fullName evidence="6">Flavoprotein domain-containing protein</fullName>
    </recommendedName>
</protein>
<dbReference type="GO" id="GO:0071513">
    <property type="term" value="C:phosphopantothenoylcysteine decarboxylase complex"/>
    <property type="evidence" value="ECO:0007669"/>
    <property type="project" value="TreeGrafter"/>
</dbReference>
<dbReference type="EMBL" id="UINC01001599">
    <property type="protein sequence ID" value="SUZ84626.1"/>
    <property type="molecule type" value="Genomic_DNA"/>
</dbReference>
<dbReference type="SUPFAM" id="SSF102645">
    <property type="entry name" value="CoaB-like"/>
    <property type="match status" value="1"/>
</dbReference>
<accession>A0A381QYV3</accession>
<reference evidence="5" key="1">
    <citation type="submission" date="2018-05" db="EMBL/GenBank/DDBJ databases">
        <authorList>
            <person name="Lanie J.A."/>
            <person name="Ng W.-L."/>
            <person name="Kazmierczak K.M."/>
            <person name="Andrzejewski T.M."/>
            <person name="Davidsen T.M."/>
            <person name="Wayne K.J."/>
            <person name="Tettelin H."/>
            <person name="Glass J.I."/>
            <person name="Rusch D."/>
            <person name="Podicherti R."/>
            <person name="Tsui H.-C.T."/>
            <person name="Winkler M.E."/>
        </authorList>
    </citation>
    <scope>NUCLEOTIDE SEQUENCE</scope>
</reference>
<name>A0A381QYV3_9ZZZZ</name>
<dbReference type="Gene3D" id="3.40.50.1950">
    <property type="entry name" value="Flavin prenyltransferase-like"/>
    <property type="match status" value="1"/>
</dbReference>
<evidence type="ECO:0000259" key="4">
    <source>
        <dbReference type="Pfam" id="PF04127"/>
    </source>
</evidence>
<dbReference type="GO" id="GO:0004632">
    <property type="term" value="F:phosphopantothenate--cysteine ligase activity"/>
    <property type="evidence" value="ECO:0007669"/>
    <property type="project" value="InterPro"/>
</dbReference>
<evidence type="ECO:0000313" key="5">
    <source>
        <dbReference type="EMBL" id="SUZ84626.1"/>
    </source>
</evidence>
<dbReference type="PANTHER" id="PTHR14359:SF6">
    <property type="entry name" value="PHOSPHOPANTOTHENOYLCYSTEINE DECARBOXYLASE"/>
    <property type="match status" value="1"/>
</dbReference>
<feature type="domain" description="Flavoprotein" evidence="3">
    <location>
        <begin position="30"/>
        <end position="179"/>
    </location>
</feature>
<evidence type="ECO:0000256" key="2">
    <source>
        <dbReference type="ARBA" id="ARBA00023239"/>
    </source>
</evidence>
<dbReference type="InterPro" id="IPR035929">
    <property type="entry name" value="CoaB-like_sf"/>
</dbReference>
<dbReference type="NCBIfam" id="TIGR00521">
    <property type="entry name" value="coaBC_dfp"/>
    <property type="match status" value="1"/>
</dbReference>